<name>A0A449E6C2_ENTHR</name>
<gene>
    <name evidence="1" type="ORF">NCTC12204_02514</name>
</gene>
<dbReference type="RefSeq" id="WP_010736967.1">
    <property type="nucleotide sequence ID" value="NZ_AP027299.1"/>
</dbReference>
<dbReference type="InterPro" id="IPR010719">
    <property type="entry name" value="MnmM_MeTrfase"/>
</dbReference>
<dbReference type="SUPFAM" id="SSF53335">
    <property type="entry name" value="S-adenosyl-L-methionine-dependent methyltransferases"/>
    <property type="match status" value="1"/>
</dbReference>
<sequence>MLQTALHFSHTLLTEILQPGDHAIDATMGNGYDTLFMAELVGKTGHVYSFDIQPAALQSTKEKLAEQALTDRVSLYLQGHETLGNVVAPEQPIKAGIFNLGYLPKSDKAIITLPETTKIAMEEILKRLAPRGRMIIVVYYGHEGGKSELDMVQQFCQRLPQDQYNVLNYQFINQKNNPPILYCVEKKKC</sequence>
<dbReference type="InterPro" id="IPR029063">
    <property type="entry name" value="SAM-dependent_MTases_sf"/>
</dbReference>
<dbReference type="PANTHER" id="PTHR35276:SF1">
    <property type="entry name" value="TRNA (MNM(5)S(2)U34)-METHYLTRANSFERASE, CHLOROPLASTIC"/>
    <property type="match status" value="1"/>
</dbReference>
<dbReference type="EMBL" id="CABEEP010000001">
    <property type="protein sequence ID" value="VTQ69884.1"/>
    <property type="molecule type" value="Genomic_DNA"/>
</dbReference>
<dbReference type="GO" id="GO:0008168">
    <property type="term" value="F:methyltransferase activity"/>
    <property type="evidence" value="ECO:0007669"/>
    <property type="project" value="UniProtKB-KW"/>
</dbReference>
<organism evidence="1 2">
    <name type="scientific">Enterococcus hirae</name>
    <dbReference type="NCBI Taxonomy" id="1354"/>
    <lineage>
        <taxon>Bacteria</taxon>
        <taxon>Bacillati</taxon>
        <taxon>Bacillota</taxon>
        <taxon>Bacilli</taxon>
        <taxon>Lactobacillales</taxon>
        <taxon>Enterococcaceae</taxon>
        <taxon>Enterococcus</taxon>
    </lineage>
</organism>
<dbReference type="Gene3D" id="3.40.50.150">
    <property type="entry name" value="Vaccinia Virus protein VP39"/>
    <property type="match status" value="1"/>
</dbReference>
<dbReference type="GO" id="GO:0032259">
    <property type="term" value="P:methylation"/>
    <property type="evidence" value="ECO:0007669"/>
    <property type="project" value="UniProtKB-KW"/>
</dbReference>
<keyword evidence="1" id="KW-0489">Methyltransferase</keyword>
<evidence type="ECO:0000313" key="2">
    <source>
        <dbReference type="Proteomes" id="UP000352698"/>
    </source>
</evidence>
<accession>A0A449E6C2</accession>
<dbReference type="Proteomes" id="UP000352698">
    <property type="component" value="Unassembled WGS sequence"/>
</dbReference>
<reference evidence="1 2" key="1">
    <citation type="submission" date="2019-05" db="EMBL/GenBank/DDBJ databases">
        <authorList>
            <consortium name="Pathogen Informatics"/>
        </authorList>
    </citation>
    <scope>NUCLEOTIDE SEQUENCE [LARGE SCALE GENOMIC DNA]</scope>
    <source>
        <strain evidence="1 2">NCTC12204</strain>
    </source>
</reference>
<proteinExistence type="predicted"/>
<comment type="caution">
    <text evidence="1">The sequence shown here is derived from an EMBL/GenBank/DDBJ whole genome shotgun (WGS) entry which is preliminary data.</text>
</comment>
<protein>
    <submittedName>
        <fullName evidence="1">SAM-dependent methyltransferase, MraW methylase family protein</fullName>
    </submittedName>
</protein>
<keyword evidence="1" id="KW-0808">Transferase</keyword>
<dbReference type="AlphaFoldDB" id="A0A449E6C2"/>
<dbReference type="Pfam" id="PF06962">
    <property type="entry name" value="rRNA_methylase"/>
    <property type="match status" value="1"/>
</dbReference>
<dbReference type="PANTHER" id="PTHR35276">
    <property type="entry name" value="S-ADENOSYL-L-METHIONINE-DEPENDENT METHYLTRANSFERASES SUPERFAMILY PROTEIN"/>
    <property type="match status" value="1"/>
</dbReference>
<evidence type="ECO:0000313" key="1">
    <source>
        <dbReference type="EMBL" id="VTQ69884.1"/>
    </source>
</evidence>